<dbReference type="OrthoDB" id="10680898at2759"/>
<proteinExistence type="predicted"/>
<keyword evidence="1" id="KW-0732">Signal</keyword>
<dbReference type="EMBL" id="VJMH01006993">
    <property type="protein sequence ID" value="KAF0686486.1"/>
    <property type="molecule type" value="Genomic_DNA"/>
</dbReference>
<evidence type="ECO:0000256" key="1">
    <source>
        <dbReference type="SAM" id="SignalP"/>
    </source>
</evidence>
<dbReference type="PANTHER" id="PTHR34599:SF2">
    <property type="entry name" value="TRAF-TYPE DOMAIN-CONTAINING PROTEIN"/>
    <property type="match status" value="1"/>
</dbReference>
<feature type="chain" id="PRO_5025553562" description="DUF6851 domain-containing protein" evidence="1">
    <location>
        <begin position="16"/>
        <end position="274"/>
    </location>
</feature>
<dbReference type="PANTHER" id="PTHR34599">
    <property type="entry name" value="PEROXIDASE-RELATED"/>
    <property type="match status" value="1"/>
</dbReference>
<feature type="domain" description="DUF6851" evidence="2">
    <location>
        <begin position="49"/>
        <end position="197"/>
    </location>
</feature>
<evidence type="ECO:0000259" key="2">
    <source>
        <dbReference type="Pfam" id="PF21167"/>
    </source>
</evidence>
<dbReference type="InterPro" id="IPR049283">
    <property type="entry name" value="DUF6851"/>
</dbReference>
<accession>A0A6A4XUB0</accession>
<dbReference type="AlphaFoldDB" id="A0A6A4XUB0"/>
<organism evidence="3">
    <name type="scientific">Aphanomyces stellatus</name>
    <dbReference type="NCBI Taxonomy" id="120398"/>
    <lineage>
        <taxon>Eukaryota</taxon>
        <taxon>Sar</taxon>
        <taxon>Stramenopiles</taxon>
        <taxon>Oomycota</taxon>
        <taxon>Saprolegniomycetes</taxon>
        <taxon>Saprolegniales</taxon>
        <taxon>Verrucalvaceae</taxon>
        <taxon>Aphanomyces</taxon>
    </lineage>
</organism>
<name>A0A6A4XUB0_9STRA</name>
<comment type="caution">
    <text evidence="3">The sequence shown here is derived from an EMBL/GenBank/DDBJ whole genome shotgun (WGS) entry which is preliminary data.</text>
</comment>
<feature type="signal peptide" evidence="1">
    <location>
        <begin position="1"/>
        <end position="15"/>
    </location>
</feature>
<evidence type="ECO:0000313" key="3">
    <source>
        <dbReference type="EMBL" id="KAF0686486.1"/>
    </source>
</evidence>
<sequence length="274" mass="29564">MRAVVSLLLGAVAMADVFDTNFPVDFIAKIGASLTSPYDPVILIRNMALFATAWFDTLAPFESQAVGLHSNFGRVECLNTTRNKNIALAFATKRIGENLFPDAASQTALNAYFQTTFQGLGLNYNDVSATDWSKPSNIGNAAAAAVIAAHVNDGANQDGCLSGAGNKVYNKQRYGDYTGYTPVNTDVTLVDRSRWQPNTINDGNGRFYIQKAIIPQWGLMTTLSGLDVGVYMAPTPTARKYKGSTIAFYYNMKPAVDDVLANSANLNDDTKGKA</sequence>
<gene>
    <name evidence="3" type="ORF">As57867_021604</name>
</gene>
<dbReference type="Gene3D" id="1.10.606.20">
    <property type="match status" value="1"/>
</dbReference>
<reference evidence="3" key="1">
    <citation type="submission" date="2019-06" db="EMBL/GenBank/DDBJ databases">
        <title>Genomics analysis of Aphanomyces spp. identifies a new class of oomycete effector associated with host adaptation.</title>
        <authorList>
            <person name="Gaulin E."/>
        </authorList>
    </citation>
    <scope>NUCLEOTIDE SEQUENCE</scope>
    <source>
        <strain evidence="3">CBS 578.67</strain>
    </source>
</reference>
<feature type="non-terminal residue" evidence="3">
    <location>
        <position position="274"/>
    </location>
</feature>
<protein>
    <recommendedName>
        <fullName evidence="2">DUF6851 domain-containing protein</fullName>
    </recommendedName>
</protein>
<dbReference type="Pfam" id="PF21167">
    <property type="entry name" value="DUF6851"/>
    <property type="match status" value="1"/>
</dbReference>
<dbReference type="InterPro" id="IPR052559">
    <property type="entry name" value="V-haloperoxidase"/>
</dbReference>